<evidence type="ECO:0000256" key="8">
    <source>
        <dbReference type="RuleBase" id="RU003557"/>
    </source>
</evidence>
<dbReference type="PANTHER" id="PTHR18919">
    <property type="entry name" value="ACETYL-COA C-ACYLTRANSFERASE"/>
    <property type="match status" value="1"/>
</dbReference>
<dbReference type="PANTHER" id="PTHR18919:SF107">
    <property type="entry name" value="ACETYL-COA ACETYLTRANSFERASE, CYTOSOLIC"/>
    <property type="match status" value="1"/>
</dbReference>
<dbReference type="AlphaFoldDB" id="A0A0C2CZB4"/>
<evidence type="ECO:0000256" key="2">
    <source>
        <dbReference type="ARBA" id="ARBA00022490"/>
    </source>
</evidence>
<organism evidence="11 12">
    <name type="scientific">Enhygromyxa salina</name>
    <dbReference type="NCBI Taxonomy" id="215803"/>
    <lineage>
        <taxon>Bacteria</taxon>
        <taxon>Pseudomonadati</taxon>
        <taxon>Myxococcota</taxon>
        <taxon>Polyangia</taxon>
        <taxon>Nannocystales</taxon>
        <taxon>Nannocystaceae</taxon>
        <taxon>Enhygromyxa</taxon>
    </lineage>
</organism>
<dbReference type="EMBL" id="JMCC02000040">
    <property type="protein sequence ID" value="KIG16306.1"/>
    <property type="molecule type" value="Genomic_DNA"/>
</dbReference>
<keyword evidence="2" id="KW-0963">Cytoplasm</keyword>
<dbReference type="CDD" id="cd00751">
    <property type="entry name" value="thiolase"/>
    <property type="match status" value="1"/>
</dbReference>
<dbReference type="Pfam" id="PF00108">
    <property type="entry name" value="Thiolase_N"/>
    <property type="match status" value="1"/>
</dbReference>
<dbReference type="Pfam" id="PF02803">
    <property type="entry name" value="Thiolase_C"/>
    <property type="match status" value="1"/>
</dbReference>
<feature type="active site" description="Acyl-thioester intermediate" evidence="7">
    <location>
        <position position="97"/>
    </location>
</feature>
<dbReference type="InterPro" id="IPR020616">
    <property type="entry name" value="Thiolase_N"/>
</dbReference>
<dbReference type="InterPro" id="IPR016039">
    <property type="entry name" value="Thiolase-like"/>
</dbReference>
<gene>
    <name evidence="11" type="ORF">DB30_04766</name>
</gene>
<protein>
    <submittedName>
        <fullName evidence="11">3-ketoacyl-CoA thiolase</fullName>
    </submittedName>
</protein>
<dbReference type="PIRSF" id="PIRSF000429">
    <property type="entry name" value="Ac-CoA_Ac_transf"/>
    <property type="match status" value="1"/>
</dbReference>
<keyword evidence="5" id="KW-0443">Lipid metabolism</keyword>
<evidence type="ECO:0000256" key="1">
    <source>
        <dbReference type="ARBA" id="ARBA00010982"/>
    </source>
</evidence>
<sequence length="440" mass="45945">MPVSKQDQPKQRAVIVSGVRTPFVKAFAEYLPLDTIALGGAAVSALLKRTELPRRELDSIVWGGVILPSAAPNVGREIALDLGLPPSVEAMTCTRACASGLQAITLAVAAIERGEADVVIAGGSDSTSNAELKIPQKLVRALGPMMMGPNKGKATPRDMLGVLSQLMPITEIMPRIPRIVERTTGELMGESAEKMAVRNEISRQAQDEFAARSHHRAAEAIASGRFRDEIAPVETPSGKWVHQDTIVRGDTSVEKLAKLRPVFSKTGSLTAGNSSSLTDGAAAVLLMSEAKAKALGYTPLARFASWSYVGCDPADQLLMGPALAMPQALARAGYELSDMELVDMHEAFAAQVLSVLSMLASTNFANARLGRDKAVGEIDPAILNVHGGSVALGHPFGATGARMVTTVANELHSTGKAFALLGVCAAGGLGAAAVLENAGL</sequence>
<keyword evidence="4" id="KW-0442">Lipid degradation</keyword>
<feature type="active site" description="Proton acceptor" evidence="7">
    <location>
        <position position="394"/>
    </location>
</feature>
<dbReference type="PROSITE" id="PS00737">
    <property type="entry name" value="THIOLASE_2"/>
    <property type="match status" value="1"/>
</dbReference>
<comment type="similarity">
    <text evidence="1 8">Belongs to the thiolase-like superfamily. Thiolase family.</text>
</comment>
<accession>A0A0C2CZB4</accession>
<dbReference type="Gene3D" id="3.40.47.10">
    <property type="match status" value="1"/>
</dbReference>
<dbReference type="Proteomes" id="UP000031599">
    <property type="component" value="Unassembled WGS sequence"/>
</dbReference>
<evidence type="ECO:0000256" key="7">
    <source>
        <dbReference type="PIRSR" id="PIRSR000429-1"/>
    </source>
</evidence>
<feature type="active site" description="Proton acceptor" evidence="7">
    <location>
        <position position="424"/>
    </location>
</feature>
<evidence type="ECO:0000256" key="4">
    <source>
        <dbReference type="ARBA" id="ARBA00022963"/>
    </source>
</evidence>
<keyword evidence="6 8" id="KW-0012">Acyltransferase</keyword>
<evidence type="ECO:0000313" key="11">
    <source>
        <dbReference type="EMBL" id="KIG16306.1"/>
    </source>
</evidence>
<dbReference type="InterPro" id="IPR020610">
    <property type="entry name" value="Thiolase_AS"/>
</dbReference>
<dbReference type="NCBIfam" id="TIGR01930">
    <property type="entry name" value="AcCoA-C-Actrans"/>
    <property type="match status" value="1"/>
</dbReference>
<dbReference type="SUPFAM" id="SSF53901">
    <property type="entry name" value="Thiolase-like"/>
    <property type="match status" value="2"/>
</dbReference>
<evidence type="ECO:0000256" key="5">
    <source>
        <dbReference type="ARBA" id="ARBA00023098"/>
    </source>
</evidence>
<name>A0A0C2CZB4_9BACT</name>
<dbReference type="GO" id="GO:0016042">
    <property type="term" value="P:lipid catabolic process"/>
    <property type="evidence" value="ECO:0007669"/>
    <property type="project" value="UniProtKB-KW"/>
</dbReference>
<feature type="domain" description="Thiolase N-terminal" evidence="9">
    <location>
        <begin position="14"/>
        <end position="289"/>
    </location>
</feature>
<dbReference type="InterPro" id="IPR002155">
    <property type="entry name" value="Thiolase"/>
</dbReference>
<evidence type="ECO:0000256" key="3">
    <source>
        <dbReference type="ARBA" id="ARBA00022679"/>
    </source>
</evidence>
<reference evidence="11 12" key="1">
    <citation type="submission" date="2014-12" db="EMBL/GenBank/DDBJ databases">
        <title>Genome assembly of Enhygromyxa salina DSM 15201.</title>
        <authorList>
            <person name="Sharma G."/>
            <person name="Subramanian S."/>
        </authorList>
    </citation>
    <scope>NUCLEOTIDE SEQUENCE [LARGE SCALE GENOMIC DNA]</scope>
    <source>
        <strain evidence="11 12">DSM 15201</strain>
    </source>
</reference>
<evidence type="ECO:0000256" key="6">
    <source>
        <dbReference type="ARBA" id="ARBA00023315"/>
    </source>
</evidence>
<proteinExistence type="inferred from homology"/>
<dbReference type="PROSITE" id="PS00099">
    <property type="entry name" value="THIOLASE_3"/>
    <property type="match status" value="1"/>
</dbReference>
<dbReference type="InterPro" id="IPR020613">
    <property type="entry name" value="Thiolase_CS"/>
</dbReference>
<evidence type="ECO:0000259" key="9">
    <source>
        <dbReference type="Pfam" id="PF00108"/>
    </source>
</evidence>
<dbReference type="FunFam" id="3.40.47.10:FF:000011">
    <property type="entry name" value="3-ketoacyl-CoA thiolase"/>
    <property type="match status" value="1"/>
</dbReference>
<dbReference type="GO" id="GO:0003988">
    <property type="term" value="F:acetyl-CoA C-acyltransferase activity"/>
    <property type="evidence" value="ECO:0007669"/>
    <property type="project" value="UniProtKB-ARBA"/>
</dbReference>
<evidence type="ECO:0000313" key="12">
    <source>
        <dbReference type="Proteomes" id="UP000031599"/>
    </source>
</evidence>
<dbReference type="RefSeq" id="WP_052550008.1">
    <property type="nucleotide sequence ID" value="NZ_JMCC02000040.1"/>
</dbReference>
<dbReference type="InterPro" id="IPR020617">
    <property type="entry name" value="Thiolase_C"/>
</dbReference>
<comment type="caution">
    <text evidence="11">The sequence shown here is derived from an EMBL/GenBank/DDBJ whole genome shotgun (WGS) entry which is preliminary data.</text>
</comment>
<evidence type="ECO:0000259" key="10">
    <source>
        <dbReference type="Pfam" id="PF02803"/>
    </source>
</evidence>
<feature type="domain" description="Thiolase C-terminal" evidence="10">
    <location>
        <begin position="298"/>
        <end position="436"/>
    </location>
</feature>
<keyword evidence="3 8" id="KW-0808">Transferase</keyword>